<dbReference type="Pfam" id="PF13424">
    <property type="entry name" value="TPR_12"/>
    <property type="match status" value="2"/>
</dbReference>
<dbReference type="SMART" id="SM00862">
    <property type="entry name" value="Trans_reg_C"/>
    <property type="match status" value="1"/>
</dbReference>
<evidence type="ECO:0000256" key="2">
    <source>
        <dbReference type="ARBA" id="ARBA00023015"/>
    </source>
</evidence>
<keyword evidence="4" id="KW-0804">Transcription</keyword>
<protein>
    <submittedName>
        <fullName evidence="8">DNA-binding transcriptional activator of the SARP family</fullName>
    </submittedName>
</protein>
<dbReference type="PROSITE" id="PS50005">
    <property type="entry name" value="TPR"/>
    <property type="match status" value="1"/>
</dbReference>
<evidence type="ECO:0000256" key="3">
    <source>
        <dbReference type="ARBA" id="ARBA00023125"/>
    </source>
</evidence>
<dbReference type="EMBL" id="FMDM01000004">
    <property type="protein sequence ID" value="SCG49534.1"/>
    <property type="molecule type" value="Genomic_DNA"/>
</dbReference>
<evidence type="ECO:0000313" key="8">
    <source>
        <dbReference type="EMBL" id="SCG49534.1"/>
    </source>
</evidence>
<dbReference type="PANTHER" id="PTHR35807">
    <property type="entry name" value="TRANSCRIPTIONAL REGULATOR REDD-RELATED"/>
    <property type="match status" value="1"/>
</dbReference>
<dbReference type="InterPro" id="IPR041664">
    <property type="entry name" value="AAA_16"/>
</dbReference>
<accession>A0A1C5HU41</accession>
<dbReference type="Gene3D" id="1.10.10.10">
    <property type="entry name" value="Winged helix-like DNA-binding domain superfamily/Winged helix DNA-binding domain"/>
    <property type="match status" value="1"/>
</dbReference>
<evidence type="ECO:0000256" key="1">
    <source>
        <dbReference type="ARBA" id="ARBA00005820"/>
    </source>
</evidence>
<dbReference type="GO" id="GO:0003677">
    <property type="term" value="F:DNA binding"/>
    <property type="evidence" value="ECO:0007669"/>
    <property type="project" value="UniProtKB-UniRule"/>
</dbReference>
<gene>
    <name evidence="8" type="ORF">GA0070213_10423</name>
</gene>
<dbReference type="Gene3D" id="1.25.40.10">
    <property type="entry name" value="Tetratricopeptide repeat domain"/>
    <property type="match status" value="2"/>
</dbReference>
<dbReference type="Pfam" id="PF00486">
    <property type="entry name" value="Trans_reg_C"/>
    <property type="match status" value="1"/>
</dbReference>
<comment type="similarity">
    <text evidence="1">Belongs to the AfsR/DnrI/RedD regulatory family.</text>
</comment>
<dbReference type="SUPFAM" id="SSF48452">
    <property type="entry name" value="TPR-like"/>
    <property type="match status" value="2"/>
</dbReference>
<dbReference type="InterPro" id="IPR005158">
    <property type="entry name" value="BTAD"/>
</dbReference>
<dbReference type="InterPro" id="IPR001867">
    <property type="entry name" value="OmpR/PhoB-type_DNA-bd"/>
</dbReference>
<dbReference type="Gene3D" id="3.40.50.300">
    <property type="entry name" value="P-loop containing nucleotide triphosphate hydrolases"/>
    <property type="match status" value="1"/>
</dbReference>
<evidence type="ECO:0000313" key="9">
    <source>
        <dbReference type="Proteomes" id="UP000199360"/>
    </source>
</evidence>
<dbReference type="PROSITE" id="PS51755">
    <property type="entry name" value="OMPR_PHOB"/>
    <property type="match status" value="1"/>
</dbReference>
<dbReference type="InterPro" id="IPR019734">
    <property type="entry name" value="TPR_rpt"/>
</dbReference>
<dbReference type="AlphaFoldDB" id="A0A1C5HU41"/>
<evidence type="ECO:0000256" key="5">
    <source>
        <dbReference type="PROSITE-ProRule" id="PRU00339"/>
    </source>
</evidence>
<dbReference type="Proteomes" id="UP000199360">
    <property type="component" value="Unassembled WGS sequence"/>
</dbReference>
<dbReference type="STRING" id="745366.GA0070213_10423"/>
<dbReference type="SUPFAM" id="SSF46894">
    <property type="entry name" value="C-terminal effector domain of the bipartite response regulators"/>
    <property type="match status" value="1"/>
</dbReference>
<dbReference type="GO" id="GO:0006355">
    <property type="term" value="P:regulation of DNA-templated transcription"/>
    <property type="evidence" value="ECO:0007669"/>
    <property type="project" value="InterPro"/>
</dbReference>
<organism evidence="8 9">
    <name type="scientific">Micromonospora humi</name>
    <dbReference type="NCBI Taxonomy" id="745366"/>
    <lineage>
        <taxon>Bacteria</taxon>
        <taxon>Bacillati</taxon>
        <taxon>Actinomycetota</taxon>
        <taxon>Actinomycetes</taxon>
        <taxon>Micromonosporales</taxon>
        <taxon>Micromonosporaceae</taxon>
        <taxon>Micromonospora</taxon>
    </lineage>
</organism>
<name>A0A1C5HU41_9ACTN</name>
<proteinExistence type="inferred from homology"/>
<evidence type="ECO:0000256" key="6">
    <source>
        <dbReference type="PROSITE-ProRule" id="PRU01091"/>
    </source>
</evidence>
<dbReference type="GO" id="GO:0000160">
    <property type="term" value="P:phosphorelay signal transduction system"/>
    <property type="evidence" value="ECO:0007669"/>
    <property type="project" value="InterPro"/>
</dbReference>
<dbReference type="SMART" id="SM00028">
    <property type="entry name" value="TPR"/>
    <property type="match status" value="5"/>
</dbReference>
<dbReference type="SMART" id="SM01043">
    <property type="entry name" value="BTAD"/>
    <property type="match status" value="1"/>
</dbReference>
<dbReference type="InterPro" id="IPR027417">
    <property type="entry name" value="P-loop_NTPase"/>
</dbReference>
<feature type="repeat" description="TPR" evidence="5">
    <location>
        <begin position="832"/>
        <end position="865"/>
    </location>
</feature>
<dbReference type="InterPro" id="IPR036388">
    <property type="entry name" value="WH-like_DNA-bd_sf"/>
</dbReference>
<dbReference type="SUPFAM" id="SSF52540">
    <property type="entry name" value="P-loop containing nucleoside triphosphate hydrolases"/>
    <property type="match status" value="1"/>
</dbReference>
<reference evidence="9" key="1">
    <citation type="submission" date="2016-06" db="EMBL/GenBank/DDBJ databases">
        <authorList>
            <person name="Varghese N."/>
            <person name="Submissions Spin"/>
        </authorList>
    </citation>
    <scope>NUCLEOTIDE SEQUENCE [LARGE SCALE GENOMIC DNA]</scope>
    <source>
        <strain evidence="9">DSM 45647</strain>
    </source>
</reference>
<evidence type="ECO:0000259" key="7">
    <source>
        <dbReference type="PROSITE" id="PS51755"/>
    </source>
</evidence>
<dbReference type="InterPro" id="IPR051677">
    <property type="entry name" value="AfsR-DnrI-RedD_regulator"/>
</dbReference>
<feature type="DNA-binding region" description="OmpR/PhoB-type" evidence="6">
    <location>
        <begin position="1"/>
        <end position="95"/>
    </location>
</feature>
<keyword evidence="3 6" id="KW-0238">DNA-binding</keyword>
<keyword evidence="2" id="KW-0805">Transcription regulation</keyword>
<keyword evidence="5" id="KW-0802">TPR repeat</keyword>
<dbReference type="PANTHER" id="PTHR35807:SF1">
    <property type="entry name" value="TRANSCRIPTIONAL REGULATOR REDD"/>
    <property type="match status" value="1"/>
</dbReference>
<feature type="domain" description="OmpR/PhoB-type" evidence="7">
    <location>
        <begin position="1"/>
        <end position="95"/>
    </location>
</feature>
<dbReference type="Pfam" id="PF13191">
    <property type="entry name" value="AAA_16"/>
    <property type="match status" value="1"/>
</dbReference>
<dbReference type="PRINTS" id="PR00364">
    <property type="entry name" value="DISEASERSIST"/>
</dbReference>
<dbReference type="InterPro" id="IPR011990">
    <property type="entry name" value="TPR-like_helical_dom_sf"/>
</dbReference>
<dbReference type="InterPro" id="IPR016032">
    <property type="entry name" value="Sig_transdc_resp-reg_C-effctor"/>
</dbReference>
<dbReference type="GO" id="GO:0043531">
    <property type="term" value="F:ADP binding"/>
    <property type="evidence" value="ECO:0007669"/>
    <property type="project" value="InterPro"/>
</dbReference>
<dbReference type="CDD" id="cd15831">
    <property type="entry name" value="BTAD"/>
    <property type="match status" value="1"/>
</dbReference>
<evidence type="ECO:0000256" key="4">
    <source>
        <dbReference type="ARBA" id="ARBA00023163"/>
    </source>
</evidence>
<dbReference type="Pfam" id="PF03704">
    <property type="entry name" value="BTAD"/>
    <property type="match status" value="1"/>
</dbReference>
<dbReference type="RefSeq" id="WP_245716338.1">
    <property type="nucleotide sequence ID" value="NZ_FMDM01000004.1"/>
</dbReference>
<sequence>MDGTRVRVRLLGPVEVIVADRPQAVNGVRRKAVLATLALRVGRVVSVDRLIEVAWGGHPPATAANTLQRHISYLRAVLGEPGSVVARRPGYLLDTGPESTDVQVAELLLDRARRSADRTERVAHLTAAVKLWRGPPLADVAGSGWLEEQAEYLARLRLEAERALVEARLSVGEHARLVPGLERLVRQHPFDENLHAQLMLALYRDGRQGEAVATYRRLRDTLRENLGIDPSPRLRDLECAVLRQDPAIAAPDPVVAPAAPPVAVAAQLPPPLPTFTGRDAEIAALDALAGRGGAVVVSGTAGVGKTALAVHWAHRAARRFPDGQLYANLRGFDPAAAPTEPARVLHGFLEALGVPPARMPTEPDLMMSLYRTSVAGKRLLVVLDNARDAEQVRPLLPGSPGCLAVVTSRDRLVPLVVTESAEPLNVDLLSPGEARDMLVRRLGADHVGAEPAAADEIAVRCARLPLALAVVASRAVTNRHFSLAAIAGELGNLDAFHGGDEVTDVRAVFSWSCRTLSPPAVRLFRLLSLHPGPDVSAPAVASLAGVTRQASGPLLAELTRANLFTEHTYGRFAFHDLLRAYAAGLADVAEPAADRRDAVHRLLDHYLHAAHAADLALHPHFSEISLTPPRAGVTPEHPTSKAAATAWLTAELPVLLAAVPLAARSGFEGHAWRLAWTMAGFLHRQGHWQDWLGTQQIALAAASRIGDRAGQGHAHRSLGLACSRLRRYEEAEDHLGRALDLFTDVGDDAGRAHTCLNLGQLAERQGRYQQALDHSRRALTLFRAAGNRAGRGYTLNAVGWQEALLGNYHRALESCGEALPILREVDDVQGEADTWDSLGHAHHQLGDDRRAIACYEHALELFTQVHDRYAEASTYVKLGGSHRALADLGAARAAWHRALSILDELGDADADSIRADLRQLDAAPRR</sequence>
<dbReference type="Pfam" id="PF13374">
    <property type="entry name" value="TPR_10"/>
    <property type="match status" value="1"/>
</dbReference>
<keyword evidence="9" id="KW-1185">Reference proteome</keyword>